<proteinExistence type="predicted"/>
<feature type="chain" id="PRO_5007834454" description="Outer membrane protein beta-barrel domain-containing protein" evidence="1">
    <location>
        <begin position="21"/>
        <end position="242"/>
    </location>
</feature>
<name>A0A162GKP3_BDEBC</name>
<keyword evidence="1" id="KW-0732">Signal</keyword>
<comment type="caution">
    <text evidence="2">The sequence shown here is derived from an EMBL/GenBank/DDBJ whole genome shotgun (WGS) entry which is preliminary data.</text>
</comment>
<evidence type="ECO:0000256" key="1">
    <source>
        <dbReference type="SAM" id="SignalP"/>
    </source>
</evidence>
<organism evidence="2 3">
    <name type="scientific">Bdellovibrio bacteriovorus</name>
    <dbReference type="NCBI Taxonomy" id="959"/>
    <lineage>
        <taxon>Bacteria</taxon>
        <taxon>Pseudomonadati</taxon>
        <taxon>Bdellovibrionota</taxon>
        <taxon>Bdellovibrionia</taxon>
        <taxon>Bdellovibrionales</taxon>
        <taxon>Pseudobdellovibrionaceae</taxon>
        <taxon>Bdellovibrio</taxon>
    </lineage>
</organism>
<dbReference type="RefSeq" id="WP_063205089.1">
    <property type="nucleotide sequence ID" value="NZ_LUKD01000001.1"/>
</dbReference>
<accession>A0A162GKP3</accession>
<evidence type="ECO:0008006" key="4">
    <source>
        <dbReference type="Google" id="ProtNLM"/>
    </source>
</evidence>
<dbReference type="OrthoDB" id="5293003at2"/>
<evidence type="ECO:0000313" key="3">
    <source>
        <dbReference type="Proteomes" id="UP000075799"/>
    </source>
</evidence>
<feature type="signal peptide" evidence="1">
    <location>
        <begin position="1"/>
        <end position="20"/>
    </location>
</feature>
<dbReference type="AlphaFoldDB" id="A0A162GKP3"/>
<dbReference type="EMBL" id="LUKD01000001">
    <property type="protein sequence ID" value="KYG68392.1"/>
    <property type="molecule type" value="Genomic_DNA"/>
</dbReference>
<gene>
    <name evidence="2" type="ORF">AZI87_03845</name>
</gene>
<evidence type="ECO:0000313" key="2">
    <source>
        <dbReference type="EMBL" id="KYG68392.1"/>
    </source>
</evidence>
<protein>
    <recommendedName>
        <fullName evidence="4">Outer membrane protein beta-barrel domain-containing protein</fullName>
    </recommendedName>
</protein>
<sequence>MRLSRLIFILTIFTTWSASASYDLPKNLSSGDRVRALEILGFGSASKILDNPYPLGGYSGIEVGIASEYIPTEDLATLGSETTDTGEINYLTLTFGKGLYYNVDTHVYFTPALGDGIQTFGGQVRWGFYEAPFFPLTLTAMISGGGANFSNLINVKTLGADLIASVAMNNVAIYFGGGRVRAIGTFIGGTDGITDDQNTVEEDIVENHTVFGINVDIAKFFLALQIDRYADSVYSGKLGYRF</sequence>
<reference evidence="2 3" key="1">
    <citation type="submission" date="2016-03" db="EMBL/GenBank/DDBJ databases">
        <authorList>
            <person name="Ploux O."/>
        </authorList>
    </citation>
    <scope>NUCLEOTIDE SEQUENCE [LARGE SCALE GENOMIC DNA]</scope>
    <source>
        <strain evidence="2 3">EC13</strain>
    </source>
</reference>
<dbReference type="Proteomes" id="UP000075799">
    <property type="component" value="Unassembled WGS sequence"/>
</dbReference>